<dbReference type="Gene3D" id="1.10.3720.10">
    <property type="entry name" value="MetI-like"/>
    <property type="match status" value="1"/>
</dbReference>
<feature type="transmembrane region" description="Helical" evidence="5">
    <location>
        <begin position="78"/>
        <end position="100"/>
    </location>
</feature>
<feature type="transmembrane region" description="Helical" evidence="5">
    <location>
        <begin position="12"/>
        <end position="35"/>
    </location>
</feature>
<keyword evidence="5" id="KW-0813">Transport</keyword>
<evidence type="ECO:0000259" key="6">
    <source>
        <dbReference type="PROSITE" id="PS50928"/>
    </source>
</evidence>
<gene>
    <name evidence="7" type="ORF">OSH07_03885</name>
</gene>
<dbReference type="SUPFAM" id="SSF161098">
    <property type="entry name" value="MetI-like"/>
    <property type="match status" value="1"/>
</dbReference>
<dbReference type="InterPro" id="IPR035906">
    <property type="entry name" value="MetI-like_sf"/>
</dbReference>
<feature type="transmembrane region" description="Helical" evidence="5">
    <location>
        <begin position="189"/>
        <end position="209"/>
    </location>
</feature>
<evidence type="ECO:0000313" key="8">
    <source>
        <dbReference type="Proteomes" id="UP001144805"/>
    </source>
</evidence>
<evidence type="ECO:0000256" key="5">
    <source>
        <dbReference type="RuleBase" id="RU363032"/>
    </source>
</evidence>
<sequence length="280" mass="30507">MRAFKLPKIGSFRLGLGLALLAIFVVLGLILPWFAPTNPLTWYKAPRNQGASLHHLLGTTNLGQDIFWLLTWALHNSLILGLTVAFFSTLIGVFAGLAAGYSGGWLDRVLSFLMDALLCIPSLPILILLAALFGGQLSLPIVGVALVLFNWPYPGRQVRAVALTMREREFINVAWFSGESRLKILGRHIFPYIAGWSAANFINTVLVGIATETSLAVIGLSSAQQATIGTMIYWALKYQALLAQRYLWVGAPVLAIVLMFISLFLISSGLAIRSAARRIG</sequence>
<comment type="subcellular location">
    <subcellularLocation>
        <location evidence="1 5">Cell membrane</location>
        <topology evidence="1 5">Multi-pass membrane protein</topology>
    </subcellularLocation>
</comment>
<dbReference type="GO" id="GO:0055085">
    <property type="term" value="P:transmembrane transport"/>
    <property type="evidence" value="ECO:0007669"/>
    <property type="project" value="InterPro"/>
</dbReference>
<reference evidence="7" key="1">
    <citation type="submission" date="2022-11" db="EMBL/GenBank/DDBJ databases">
        <title>Biodiversity and phylogenetic relationships of bacteria.</title>
        <authorList>
            <person name="Machado R.A.R."/>
            <person name="Bhat A."/>
            <person name="Loulou A."/>
            <person name="Kallel S."/>
        </authorList>
    </citation>
    <scope>NUCLEOTIDE SEQUENCE</scope>
    <source>
        <strain evidence="7">K-TC2</strain>
    </source>
</reference>
<organism evidence="7 8">
    <name type="scientific">Kaistia nematophila</name>
    <dbReference type="NCBI Taxonomy" id="2994654"/>
    <lineage>
        <taxon>Bacteria</taxon>
        <taxon>Pseudomonadati</taxon>
        <taxon>Pseudomonadota</taxon>
        <taxon>Alphaproteobacteria</taxon>
        <taxon>Hyphomicrobiales</taxon>
        <taxon>Kaistiaceae</taxon>
        <taxon>Kaistia</taxon>
    </lineage>
</organism>
<keyword evidence="2 5" id="KW-0812">Transmembrane</keyword>
<dbReference type="AlphaFoldDB" id="A0A9X3DYK9"/>
<accession>A0A9X3DYK9</accession>
<evidence type="ECO:0000256" key="4">
    <source>
        <dbReference type="ARBA" id="ARBA00023136"/>
    </source>
</evidence>
<dbReference type="GO" id="GO:0005886">
    <property type="term" value="C:plasma membrane"/>
    <property type="evidence" value="ECO:0007669"/>
    <property type="project" value="UniProtKB-SubCell"/>
</dbReference>
<comment type="caution">
    <text evidence="7">The sequence shown here is derived from an EMBL/GenBank/DDBJ whole genome shotgun (WGS) entry which is preliminary data.</text>
</comment>
<dbReference type="CDD" id="cd06261">
    <property type="entry name" value="TM_PBP2"/>
    <property type="match status" value="1"/>
</dbReference>
<evidence type="ECO:0000256" key="2">
    <source>
        <dbReference type="ARBA" id="ARBA00022692"/>
    </source>
</evidence>
<dbReference type="EMBL" id="JAPKNK010000001">
    <property type="protein sequence ID" value="MCX5568329.1"/>
    <property type="molecule type" value="Genomic_DNA"/>
</dbReference>
<keyword evidence="8" id="KW-1185">Reference proteome</keyword>
<dbReference type="PANTHER" id="PTHR42729">
    <property type="entry name" value="OLIGO/DIPEPTIDE TRANSPORT, PERMEASE PROTEIN (DPPC-2)"/>
    <property type="match status" value="1"/>
</dbReference>
<evidence type="ECO:0000256" key="1">
    <source>
        <dbReference type="ARBA" id="ARBA00004651"/>
    </source>
</evidence>
<dbReference type="InterPro" id="IPR000515">
    <property type="entry name" value="MetI-like"/>
</dbReference>
<proteinExistence type="inferred from homology"/>
<comment type="similarity">
    <text evidence="5">Belongs to the binding-protein-dependent transport system permease family.</text>
</comment>
<feature type="transmembrane region" description="Helical" evidence="5">
    <location>
        <begin position="248"/>
        <end position="272"/>
    </location>
</feature>
<protein>
    <submittedName>
        <fullName evidence="7">ABC transporter permease</fullName>
    </submittedName>
</protein>
<name>A0A9X3DYK9_9HYPH</name>
<keyword evidence="3 5" id="KW-1133">Transmembrane helix</keyword>
<dbReference type="RefSeq" id="WP_266337276.1">
    <property type="nucleotide sequence ID" value="NZ_JAPKNK010000001.1"/>
</dbReference>
<dbReference type="PANTHER" id="PTHR42729:SF1">
    <property type="entry name" value="OLIGO_DIPEPTIDE TRANSPORT, PERMEASE PROTEIN (DPPC-2)"/>
    <property type="match status" value="1"/>
</dbReference>
<feature type="domain" description="ABC transmembrane type-1" evidence="6">
    <location>
        <begin position="74"/>
        <end position="267"/>
    </location>
</feature>
<dbReference type="Proteomes" id="UP001144805">
    <property type="component" value="Unassembled WGS sequence"/>
</dbReference>
<feature type="transmembrane region" description="Helical" evidence="5">
    <location>
        <begin position="112"/>
        <end position="131"/>
    </location>
</feature>
<dbReference type="Pfam" id="PF00528">
    <property type="entry name" value="BPD_transp_1"/>
    <property type="match status" value="1"/>
</dbReference>
<keyword evidence="4 5" id="KW-0472">Membrane</keyword>
<evidence type="ECO:0000256" key="3">
    <source>
        <dbReference type="ARBA" id="ARBA00022989"/>
    </source>
</evidence>
<evidence type="ECO:0000313" key="7">
    <source>
        <dbReference type="EMBL" id="MCX5568329.1"/>
    </source>
</evidence>
<dbReference type="PROSITE" id="PS50928">
    <property type="entry name" value="ABC_TM1"/>
    <property type="match status" value="1"/>
</dbReference>
<feature type="transmembrane region" description="Helical" evidence="5">
    <location>
        <begin position="215"/>
        <end position="236"/>
    </location>
</feature>